<evidence type="ECO:0000313" key="6">
    <source>
        <dbReference type="EMBL" id="MCP9290135.1"/>
    </source>
</evidence>
<evidence type="ECO:0000313" key="7">
    <source>
        <dbReference type="Proteomes" id="UP001139125"/>
    </source>
</evidence>
<gene>
    <name evidence="6" type="primary">ric</name>
    <name evidence="6" type="ORF">NM125_00915</name>
</gene>
<dbReference type="Proteomes" id="UP001139125">
    <property type="component" value="Unassembled WGS sequence"/>
</dbReference>
<dbReference type="GO" id="GO:0005737">
    <property type="term" value="C:cytoplasm"/>
    <property type="evidence" value="ECO:0007669"/>
    <property type="project" value="UniProtKB-SubCell"/>
</dbReference>
<evidence type="ECO:0000256" key="3">
    <source>
        <dbReference type="ARBA" id="ARBA00022723"/>
    </source>
</evidence>
<dbReference type="Pfam" id="PF04405">
    <property type="entry name" value="ScdA_N"/>
    <property type="match status" value="1"/>
</dbReference>
<accession>A0A9X2L0N5</accession>
<evidence type="ECO:0000256" key="2">
    <source>
        <dbReference type="ARBA" id="ARBA00022490"/>
    </source>
</evidence>
<comment type="caution">
    <text evidence="6">The sequence shown here is derived from an EMBL/GenBank/DDBJ whole genome shotgun (WGS) entry which is preliminary data.</text>
</comment>
<dbReference type="PANTHER" id="PTHR36438">
    <property type="entry name" value="IRON-SULFUR CLUSTER REPAIR PROTEIN YTFE"/>
    <property type="match status" value="1"/>
</dbReference>
<sequence>MVNSETLSQKTVGQIVAEDYRAAQVFRSYGLDFCCGGKVSLEKACTKKGLDVNKIETDLNALDLDTGENHNYNDWSLDFLVDYIVNNHHSFVRKMLPEIDFYAEKVAKVHGERDPELLDILQNVRLLRSEMLGHLQKEEEELFPQIKELVQEQKKGSVKEAIVEALEVEHDKAGDLMAKIEELTQGFNPPENACASYRVLFQNLAGFQKDLHKHVHLENNILFPKALELEQRLN</sequence>
<dbReference type="InterPro" id="IPR019903">
    <property type="entry name" value="RIC_family"/>
</dbReference>
<name>A0A9X2L0N5_9BACT</name>
<dbReference type="CDD" id="cd12108">
    <property type="entry name" value="Hr-like"/>
    <property type="match status" value="1"/>
</dbReference>
<dbReference type="Pfam" id="PF01814">
    <property type="entry name" value="Hemerythrin"/>
    <property type="match status" value="1"/>
</dbReference>
<protein>
    <submittedName>
        <fullName evidence="6">Iron-sulfur cluster repair di-iron protein</fullName>
    </submittedName>
</protein>
<keyword evidence="2" id="KW-0963">Cytoplasm</keyword>
<comment type="subcellular location">
    <subcellularLocation>
        <location evidence="1">Cytoplasm</location>
    </subcellularLocation>
</comment>
<dbReference type="Gene3D" id="1.20.120.520">
    <property type="entry name" value="nmb1532 protein domain like"/>
    <property type="match status" value="1"/>
</dbReference>
<evidence type="ECO:0000256" key="4">
    <source>
        <dbReference type="ARBA" id="ARBA00023004"/>
    </source>
</evidence>
<evidence type="ECO:0000256" key="1">
    <source>
        <dbReference type="ARBA" id="ARBA00004496"/>
    </source>
</evidence>
<keyword evidence="4" id="KW-0408">Iron</keyword>
<evidence type="ECO:0000259" key="5">
    <source>
        <dbReference type="Pfam" id="PF01814"/>
    </source>
</evidence>
<reference evidence="6" key="1">
    <citation type="submission" date="2022-06" db="EMBL/GenBank/DDBJ databases">
        <title>Gracilimonas sp. CAU 1638 isolated from sea sediment.</title>
        <authorList>
            <person name="Kim W."/>
        </authorList>
    </citation>
    <scope>NUCLEOTIDE SEQUENCE</scope>
    <source>
        <strain evidence="6">CAU 1638</strain>
    </source>
</reference>
<dbReference type="EMBL" id="JANDBC010000001">
    <property type="protein sequence ID" value="MCP9290135.1"/>
    <property type="molecule type" value="Genomic_DNA"/>
</dbReference>
<proteinExistence type="predicted"/>
<dbReference type="GO" id="GO:0046872">
    <property type="term" value="F:metal ion binding"/>
    <property type="evidence" value="ECO:0007669"/>
    <property type="project" value="UniProtKB-KW"/>
</dbReference>
<feature type="domain" description="Hemerythrin-like" evidence="5">
    <location>
        <begin position="84"/>
        <end position="226"/>
    </location>
</feature>
<dbReference type="NCBIfam" id="TIGR03652">
    <property type="entry name" value="FeS_repair_RIC"/>
    <property type="match status" value="1"/>
</dbReference>
<dbReference type="Gene3D" id="1.10.3910.10">
    <property type="entry name" value="SP0561-like"/>
    <property type="match status" value="1"/>
</dbReference>
<dbReference type="InterPro" id="IPR038062">
    <property type="entry name" value="ScdA-like_N_sf"/>
</dbReference>
<keyword evidence="3" id="KW-0479">Metal-binding</keyword>
<keyword evidence="7" id="KW-1185">Reference proteome</keyword>
<dbReference type="RefSeq" id="WP_255131936.1">
    <property type="nucleotide sequence ID" value="NZ_JANDBC010000001.1"/>
</dbReference>
<dbReference type="InterPro" id="IPR012312">
    <property type="entry name" value="Hemerythrin-like"/>
</dbReference>
<dbReference type="AlphaFoldDB" id="A0A9X2L0N5"/>
<dbReference type="PANTHER" id="PTHR36438:SF1">
    <property type="entry name" value="IRON-SULFUR CLUSTER REPAIR PROTEIN YTFE"/>
    <property type="match status" value="1"/>
</dbReference>
<organism evidence="6 7">
    <name type="scientific">Gracilimonas sediminicola</name>
    <dbReference type="NCBI Taxonomy" id="2952158"/>
    <lineage>
        <taxon>Bacteria</taxon>
        <taxon>Pseudomonadati</taxon>
        <taxon>Balneolota</taxon>
        <taxon>Balneolia</taxon>
        <taxon>Balneolales</taxon>
        <taxon>Balneolaceae</taxon>
        <taxon>Gracilimonas</taxon>
    </lineage>
</organism>